<reference evidence="1" key="2">
    <citation type="submission" date="2025-08" db="UniProtKB">
        <authorList>
            <consortium name="Ensembl"/>
        </authorList>
    </citation>
    <scope>IDENTIFICATION</scope>
</reference>
<dbReference type="Proteomes" id="UP000265140">
    <property type="component" value="Chromosome 18"/>
</dbReference>
<evidence type="ECO:0000313" key="2">
    <source>
        <dbReference type="Proteomes" id="UP000265140"/>
    </source>
</evidence>
<evidence type="ECO:0000313" key="1">
    <source>
        <dbReference type="Ensembl" id="ENSELUP00000089860.1"/>
    </source>
</evidence>
<evidence type="ECO:0008006" key="3">
    <source>
        <dbReference type="Google" id="ProtNLM"/>
    </source>
</evidence>
<accession>A0AAY5KNJ6</accession>
<keyword evidence="2" id="KW-1185">Reference proteome</keyword>
<protein>
    <recommendedName>
        <fullName evidence="3">Selenoprotein L</fullName>
    </recommendedName>
</protein>
<organism evidence="1 2">
    <name type="scientific">Esox lucius</name>
    <name type="common">Northern pike</name>
    <dbReference type="NCBI Taxonomy" id="8010"/>
    <lineage>
        <taxon>Eukaryota</taxon>
        <taxon>Metazoa</taxon>
        <taxon>Chordata</taxon>
        <taxon>Craniata</taxon>
        <taxon>Vertebrata</taxon>
        <taxon>Euteleostomi</taxon>
        <taxon>Actinopterygii</taxon>
        <taxon>Neopterygii</taxon>
        <taxon>Teleostei</taxon>
        <taxon>Protacanthopterygii</taxon>
        <taxon>Esociformes</taxon>
        <taxon>Esocidae</taxon>
        <taxon>Esox</taxon>
    </lineage>
</organism>
<dbReference type="Gene3D" id="3.40.30.10">
    <property type="entry name" value="Glutaredoxin"/>
    <property type="match status" value="1"/>
</dbReference>
<dbReference type="GeneTree" id="ENSGT01120000272248"/>
<reference evidence="1 2" key="1">
    <citation type="submission" date="2020-02" db="EMBL/GenBank/DDBJ databases">
        <title>Esox lucius (northern pike) genome, fEsoLuc1, primary haplotype.</title>
        <authorList>
            <person name="Myers G."/>
            <person name="Karagic N."/>
            <person name="Meyer A."/>
            <person name="Pippel M."/>
            <person name="Reichard M."/>
            <person name="Winkler S."/>
            <person name="Tracey A."/>
            <person name="Sims Y."/>
            <person name="Howe K."/>
            <person name="Rhie A."/>
            <person name="Formenti G."/>
            <person name="Durbin R."/>
            <person name="Fedrigo O."/>
            <person name="Jarvis E.D."/>
        </authorList>
    </citation>
    <scope>NUCLEOTIDE SEQUENCE [LARGE SCALE GENOMIC DNA]</scope>
</reference>
<name>A0AAY5KNJ6_ESOLU</name>
<dbReference type="Ensembl" id="ENSELUT00000105667.1">
    <property type="protein sequence ID" value="ENSELUP00000089860.1"/>
    <property type="gene ID" value="ENSELUG00000044310.1"/>
</dbReference>
<dbReference type="Pfam" id="PF13911">
    <property type="entry name" value="AhpC-TSA_2"/>
    <property type="match status" value="1"/>
</dbReference>
<proteinExistence type="predicted"/>
<reference evidence="1" key="3">
    <citation type="submission" date="2025-09" db="UniProtKB">
        <authorList>
            <consortium name="Ensembl"/>
        </authorList>
    </citation>
    <scope>IDENTIFICATION</scope>
</reference>
<dbReference type="InterPro" id="IPR032801">
    <property type="entry name" value="PXL2A/B/C"/>
</dbReference>
<sequence>MFFLLGTNNSILYSFTHFQGLLDAHSVRVLVVSFGCREGGQLWLEQTGCKYNMLLDPERNVYKAFGLGSSYTKVMSFRSLLKYAEYIVLGQEFPDIPPRFLEDLYQLGGDFVLDEEGKVIFSHPCRNPLDRPKVEHIVATILSRGHPSTL</sequence>
<dbReference type="AlphaFoldDB" id="A0AAY5KNJ6"/>
<dbReference type="SUPFAM" id="SSF52833">
    <property type="entry name" value="Thioredoxin-like"/>
    <property type="match status" value="1"/>
</dbReference>
<dbReference type="InterPro" id="IPR036249">
    <property type="entry name" value="Thioredoxin-like_sf"/>
</dbReference>